<reference evidence="2" key="1">
    <citation type="submission" date="2017-03" db="EMBL/GenBank/DDBJ databases">
        <title>Phytopthora megakarya and P. palmivora, two closely related causual agents of cacao black pod achieved similar genome size and gene model numbers by different mechanisms.</title>
        <authorList>
            <person name="Ali S."/>
            <person name="Shao J."/>
            <person name="Larry D.J."/>
            <person name="Kronmiller B."/>
            <person name="Shen D."/>
            <person name="Strem M.D."/>
            <person name="Melnick R.L."/>
            <person name="Guiltinan M.J."/>
            <person name="Tyler B.M."/>
            <person name="Meinhardt L.W."/>
            <person name="Bailey B.A."/>
        </authorList>
    </citation>
    <scope>NUCLEOTIDE SEQUENCE [LARGE SCALE GENOMIC DNA]</scope>
    <source>
        <strain evidence="2">zdho120</strain>
    </source>
</reference>
<evidence type="ECO:0000313" key="2">
    <source>
        <dbReference type="Proteomes" id="UP000198211"/>
    </source>
</evidence>
<protein>
    <submittedName>
        <fullName evidence="1">Uncharacterized protein</fullName>
    </submittedName>
</protein>
<dbReference type="AlphaFoldDB" id="A0A225VG62"/>
<sequence>MKLFITMAFRILRLNMPHLECLEVLEIKAMLDAVDDTWRDYNLDRVKRNDRLCTKYPYICWKWSLESPPPVDGTIPEFLFEPSMPLYGMEYLTWIPKTPIWLKEVAKIDAREPDRPRYVPVGHSLVFVEPLIVRDPALTSTEIVGGWEKTFEGSPLVVESLVTYDPTLEGLVEPADSPELLLLDRLMSLDKVT</sequence>
<dbReference type="Proteomes" id="UP000198211">
    <property type="component" value="Unassembled WGS sequence"/>
</dbReference>
<organism evidence="1 2">
    <name type="scientific">Phytophthora megakarya</name>
    <dbReference type="NCBI Taxonomy" id="4795"/>
    <lineage>
        <taxon>Eukaryota</taxon>
        <taxon>Sar</taxon>
        <taxon>Stramenopiles</taxon>
        <taxon>Oomycota</taxon>
        <taxon>Peronosporomycetes</taxon>
        <taxon>Peronosporales</taxon>
        <taxon>Peronosporaceae</taxon>
        <taxon>Phytophthora</taxon>
    </lineage>
</organism>
<keyword evidence="2" id="KW-1185">Reference proteome</keyword>
<gene>
    <name evidence="1" type="ORF">PHMEG_00024457</name>
</gene>
<name>A0A225VG62_9STRA</name>
<accession>A0A225VG62</accession>
<evidence type="ECO:0000313" key="1">
    <source>
        <dbReference type="EMBL" id="OWZ03757.1"/>
    </source>
</evidence>
<dbReference type="EMBL" id="NBNE01005346">
    <property type="protein sequence ID" value="OWZ03757.1"/>
    <property type="molecule type" value="Genomic_DNA"/>
</dbReference>
<proteinExistence type="predicted"/>
<comment type="caution">
    <text evidence="1">The sequence shown here is derived from an EMBL/GenBank/DDBJ whole genome shotgun (WGS) entry which is preliminary data.</text>
</comment>